<proteinExistence type="predicted"/>
<name>A0A382ADP0_9ZZZZ</name>
<gene>
    <name evidence="1" type="ORF">METZ01_LOCUS152066</name>
</gene>
<sequence>MEGKMPRYFVSPIEKPEIEPFEITAELRTQLQYFTTGETRDPKKPNEYFFPLLRTRELLEDGVFYMVSPLDSQNQSEIEITLEQEIFLEWIVEKEVENIRVEEA</sequence>
<protein>
    <submittedName>
        <fullName evidence="1">Uncharacterized protein</fullName>
    </submittedName>
</protein>
<reference evidence="1" key="1">
    <citation type="submission" date="2018-05" db="EMBL/GenBank/DDBJ databases">
        <authorList>
            <person name="Lanie J.A."/>
            <person name="Ng W.-L."/>
            <person name="Kazmierczak K.M."/>
            <person name="Andrzejewski T.M."/>
            <person name="Davidsen T.M."/>
            <person name="Wayne K.J."/>
            <person name="Tettelin H."/>
            <person name="Glass J.I."/>
            <person name="Rusch D."/>
            <person name="Podicherti R."/>
            <person name="Tsui H.-C.T."/>
            <person name="Winkler M.E."/>
        </authorList>
    </citation>
    <scope>NUCLEOTIDE SEQUENCE</scope>
</reference>
<dbReference type="EMBL" id="UINC01024809">
    <property type="protein sequence ID" value="SVA99212.1"/>
    <property type="molecule type" value="Genomic_DNA"/>
</dbReference>
<evidence type="ECO:0000313" key="1">
    <source>
        <dbReference type="EMBL" id="SVA99212.1"/>
    </source>
</evidence>
<accession>A0A382ADP0</accession>
<organism evidence="1">
    <name type="scientific">marine metagenome</name>
    <dbReference type="NCBI Taxonomy" id="408172"/>
    <lineage>
        <taxon>unclassified sequences</taxon>
        <taxon>metagenomes</taxon>
        <taxon>ecological metagenomes</taxon>
    </lineage>
</organism>
<dbReference type="AlphaFoldDB" id="A0A382ADP0"/>